<dbReference type="InterPro" id="IPR036259">
    <property type="entry name" value="MFS_trans_sf"/>
</dbReference>
<feature type="transmembrane region" description="Helical" evidence="6">
    <location>
        <begin position="95"/>
        <end position="118"/>
    </location>
</feature>
<name>A0ABX3DAF3_9VIBR</name>
<feature type="transmembrane region" description="Helical" evidence="6">
    <location>
        <begin position="46"/>
        <end position="64"/>
    </location>
</feature>
<keyword evidence="5 6" id="KW-0472">Membrane</keyword>
<dbReference type="InterPro" id="IPR020846">
    <property type="entry name" value="MFS_dom"/>
</dbReference>
<feature type="transmembrane region" description="Helical" evidence="6">
    <location>
        <begin position="326"/>
        <end position="347"/>
    </location>
</feature>
<evidence type="ECO:0000256" key="6">
    <source>
        <dbReference type="SAM" id="Phobius"/>
    </source>
</evidence>
<feature type="domain" description="Major facilitator superfamily (MFS) profile" evidence="7">
    <location>
        <begin position="1"/>
        <end position="373"/>
    </location>
</feature>
<evidence type="ECO:0000256" key="1">
    <source>
        <dbReference type="ARBA" id="ARBA00004651"/>
    </source>
</evidence>
<dbReference type="Proteomes" id="UP000180133">
    <property type="component" value="Unassembled WGS sequence"/>
</dbReference>
<feature type="transmembrane region" description="Helical" evidence="6">
    <location>
        <begin position="205"/>
        <end position="225"/>
    </location>
</feature>
<dbReference type="RefSeq" id="WP_071235952.1">
    <property type="nucleotide sequence ID" value="NZ_KV861324.1"/>
</dbReference>
<feature type="transmembrane region" description="Helical" evidence="6">
    <location>
        <begin position="130"/>
        <end position="148"/>
    </location>
</feature>
<dbReference type="PRINTS" id="PR01035">
    <property type="entry name" value="TCRTETA"/>
</dbReference>
<evidence type="ECO:0000313" key="8">
    <source>
        <dbReference type="EMBL" id="OHY94345.1"/>
    </source>
</evidence>
<gene>
    <name evidence="8" type="ORF">BI375_17140</name>
</gene>
<dbReference type="InterPro" id="IPR001958">
    <property type="entry name" value="Tet-R_TetA/multi-R_MdtG-like"/>
</dbReference>
<feature type="transmembrane region" description="Helical" evidence="6">
    <location>
        <begin position="71"/>
        <end position="89"/>
    </location>
</feature>
<keyword evidence="3 6" id="KW-0812">Transmembrane</keyword>
<dbReference type="PANTHER" id="PTHR43124">
    <property type="entry name" value="PURINE EFFLUX PUMP PBUE"/>
    <property type="match status" value="1"/>
</dbReference>
<evidence type="ECO:0000256" key="3">
    <source>
        <dbReference type="ARBA" id="ARBA00022692"/>
    </source>
</evidence>
<dbReference type="Pfam" id="PF07690">
    <property type="entry name" value="MFS_1"/>
    <property type="match status" value="1"/>
</dbReference>
<dbReference type="CDD" id="cd17320">
    <property type="entry name" value="MFS_MdfA_MDR_like"/>
    <property type="match status" value="1"/>
</dbReference>
<keyword evidence="9" id="KW-1185">Reference proteome</keyword>
<feature type="transmembrane region" description="Helical" evidence="6">
    <location>
        <begin position="270"/>
        <end position="289"/>
    </location>
</feature>
<evidence type="ECO:0000256" key="2">
    <source>
        <dbReference type="ARBA" id="ARBA00022475"/>
    </source>
</evidence>
<accession>A0ABX3DAF3</accession>
<evidence type="ECO:0000256" key="4">
    <source>
        <dbReference type="ARBA" id="ARBA00022989"/>
    </source>
</evidence>
<keyword evidence="2" id="KW-1003">Cell membrane</keyword>
<dbReference type="PANTHER" id="PTHR43124:SF3">
    <property type="entry name" value="CHLORAMPHENICOL EFFLUX PUMP RV0191"/>
    <property type="match status" value="1"/>
</dbReference>
<proteinExistence type="predicted"/>
<feature type="transmembrane region" description="Helical" evidence="6">
    <location>
        <begin position="353"/>
        <end position="370"/>
    </location>
</feature>
<dbReference type="EMBL" id="MKFT01000006">
    <property type="protein sequence ID" value="OHY94345.1"/>
    <property type="molecule type" value="Genomic_DNA"/>
</dbReference>
<evidence type="ECO:0000256" key="5">
    <source>
        <dbReference type="ARBA" id="ARBA00023136"/>
    </source>
</evidence>
<reference evidence="8 9" key="1">
    <citation type="submission" date="2016-09" db="EMBL/GenBank/DDBJ databases">
        <title>Isolation, identification and antibiotic sensitivity analysis of bacterial pathogen from juvenile Hippocampus erectus with tail-rotted disease.</title>
        <authorList>
            <person name="Yang Q."/>
        </authorList>
    </citation>
    <scope>NUCLEOTIDE SEQUENCE [LARGE SCALE GENOMIC DNA]</scope>
    <source>
        <strain evidence="8 9">HM-10</strain>
    </source>
</reference>
<dbReference type="SUPFAM" id="SSF103473">
    <property type="entry name" value="MFS general substrate transporter"/>
    <property type="match status" value="1"/>
</dbReference>
<feature type="transmembrane region" description="Helical" evidence="6">
    <location>
        <begin position="240"/>
        <end position="258"/>
    </location>
</feature>
<comment type="subcellular location">
    <subcellularLocation>
        <location evidence="1">Cell membrane</location>
        <topology evidence="1">Multi-pass membrane protein</topology>
    </subcellularLocation>
</comment>
<evidence type="ECO:0000259" key="7">
    <source>
        <dbReference type="PROSITE" id="PS50850"/>
    </source>
</evidence>
<dbReference type="InterPro" id="IPR011701">
    <property type="entry name" value="MFS"/>
</dbReference>
<organism evidence="8 9">
    <name type="scientific">Vibrio rotiferianus</name>
    <dbReference type="NCBI Taxonomy" id="190895"/>
    <lineage>
        <taxon>Bacteria</taxon>
        <taxon>Pseudomonadati</taxon>
        <taxon>Pseudomonadota</taxon>
        <taxon>Gammaproteobacteria</taxon>
        <taxon>Vibrionales</taxon>
        <taxon>Vibrionaceae</taxon>
        <taxon>Vibrio</taxon>
    </lineage>
</organism>
<dbReference type="PROSITE" id="PS50850">
    <property type="entry name" value="MFS"/>
    <property type="match status" value="1"/>
</dbReference>
<sequence length="373" mass="39850">MKTKPSIGLMVVMLMFPQIVETIYSPALGNIAQSFAVTYSQAAQTLSIYFSAFAIGVVVWGILADKWGRRPTMLAGLLVYGVSALVAMQTESFDVVMLARACSAFGIAVGSVVTQTMLRDSFSGDELGRVFSVMGMGISISPVVGMLIGGQLTVLGGYELVFFALFIMALVLLCYNAVKLPETQTQKQPLEIGSLLGRMLKDAQIWQSALLVALYNIALFAYYQLGAFTFEQLGLNSEQFGYSGVILGIGTLIGSLMNKSLLAKGRSQTNLLWIASTLLAIGGFGVFMLQDSVWFLVPMLFVVMAFGIAIPNVLSSALVDYKQQAGSAGAVLGLMYYLMIGSGLGLAGMIQNLGFVLMSCAALVLLVTLSRKV</sequence>
<keyword evidence="4 6" id="KW-1133">Transmembrane helix</keyword>
<dbReference type="Gene3D" id="1.20.1720.10">
    <property type="entry name" value="Multidrug resistance protein D"/>
    <property type="match status" value="1"/>
</dbReference>
<feature type="transmembrane region" description="Helical" evidence="6">
    <location>
        <begin position="295"/>
        <end position="314"/>
    </location>
</feature>
<dbReference type="InterPro" id="IPR050189">
    <property type="entry name" value="MFS_Efflux_Transporters"/>
</dbReference>
<comment type="caution">
    <text evidence="8">The sequence shown here is derived from an EMBL/GenBank/DDBJ whole genome shotgun (WGS) entry which is preliminary data.</text>
</comment>
<protein>
    <submittedName>
        <fullName evidence="8">MFS transporter</fullName>
    </submittedName>
</protein>
<feature type="transmembrane region" description="Helical" evidence="6">
    <location>
        <begin position="160"/>
        <end position="178"/>
    </location>
</feature>
<evidence type="ECO:0000313" key="9">
    <source>
        <dbReference type="Proteomes" id="UP000180133"/>
    </source>
</evidence>